<dbReference type="Pfam" id="PF13500">
    <property type="entry name" value="AAA_26"/>
    <property type="match status" value="1"/>
</dbReference>
<dbReference type="Gene3D" id="3.40.50.300">
    <property type="entry name" value="P-loop containing nucleotide triphosphate hydrolases"/>
    <property type="match status" value="1"/>
</dbReference>
<sequence>MATSWRVHCALYGLKTSQEVSTATGLLRGIGSLYGDDFNFQVTAVDDHSRLDQMISTIPSLSSKPTDRIIVRIRCSRNEIHEEHVVIGQNELATVLRALLERQMTGSDRVLGTLVDAPPEPADPQSLDAPIKIFVSGDRSQVGKSTVCLGLVGSLLRLGYSSEEIGYIKPATQCEKPQLIAKFCHHYGIECCDIGPIVFYSGFTREFLQGNTESSEELLRKANAKVEEVGRGKKVVVVDGVGYPAVGSICGVSNASVAHAVQAPVVLVGKKGVGDAVDSFNLNACFFESQDVAVLGAIFNRLPQDGYYSLENCRESVTRYFEQHQPDKQVYGFIPELVELAADGDEAMVVDEACCDDGAFKSEHISFDEFKRANQVIELFTQYVNVRQLVDDAQLRQGPQSRSRDANLLKKRPAMAIEATSGTQPARDAVKRSRQEIQAAAKASGAAGG</sequence>
<dbReference type="OrthoDB" id="426250at2759"/>
<reference evidence="3" key="1">
    <citation type="submission" date="2019-03" db="EMBL/GenBank/DDBJ databases">
        <title>Long read genome sequence of the mycoparasitic Pythium oligandrum ATCC 38472 isolated from sugarbeet rhizosphere.</title>
        <authorList>
            <person name="Gaulin E."/>
        </authorList>
    </citation>
    <scope>NUCLEOTIDE SEQUENCE</scope>
    <source>
        <strain evidence="3">ATCC 38472_TT</strain>
    </source>
</reference>
<gene>
    <name evidence="3" type="ORF">Poli38472_003218</name>
</gene>
<comment type="caution">
    <text evidence="3">The sequence shown here is derived from an EMBL/GenBank/DDBJ whole genome shotgun (WGS) entry which is preliminary data.</text>
</comment>
<evidence type="ECO:0000256" key="2">
    <source>
        <dbReference type="SAM" id="MobiDB-lite"/>
    </source>
</evidence>
<feature type="compositionally biased region" description="Low complexity" evidence="2">
    <location>
        <begin position="439"/>
        <end position="449"/>
    </location>
</feature>
<dbReference type="PANTHER" id="PTHR21343:SF10">
    <property type="entry name" value="DRTGG DOMAIN-CONTAINING PROTEIN"/>
    <property type="match status" value="1"/>
</dbReference>
<keyword evidence="1" id="KW-0315">Glutamine amidotransferase</keyword>
<dbReference type="SUPFAM" id="SSF52540">
    <property type="entry name" value="P-loop containing nucleoside triphosphate hydrolases"/>
    <property type="match status" value="1"/>
</dbReference>
<dbReference type="EMBL" id="SPLM01000144">
    <property type="protein sequence ID" value="TMW57293.1"/>
    <property type="molecule type" value="Genomic_DNA"/>
</dbReference>
<feature type="region of interest" description="Disordered" evidence="2">
    <location>
        <begin position="416"/>
        <end position="449"/>
    </location>
</feature>
<evidence type="ECO:0000313" key="4">
    <source>
        <dbReference type="Proteomes" id="UP000794436"/>
    </source>
</evidence>
<evidence type="ECO:0000256" key="1">
    <source>
        <dbReference type="ARBA" id="ARBA00022962"/>
    </source>
</evidence>
<organism evidence="3 4">
    <name type="scientific">Pythium oligandrum</name>
    <name type="common">Mycoparasitic fungus</name>
    <dbReference type="NCBI Taxonomy" id="41045"/>
    <lineage>
        <taxon>Eukaryota</taxon>
        <taxon>Sar</taxon>
        <taxon>Stramenopiles</taxon>
        <taxon>Oomycota</taxon>
        <taxon>Peronosporomycetes</taxon>
        <taxon>Pythiales</taxon>
        <taxon>Pythiaceae</taxon>
        <taxon>Pythium</taxon>
    </lineage>
</organism>
<protein>
    <submittedName>
        <fullName evidence="3">Uncharacterized protein</fullName>
    </submittedName>
</protein>
<dbReference type="AlphaFoldDB" id="A0A8K1C6R0"/>
<name>A0A8K1C6R0_PYTOL</name>
<accession>A0A8K1C6R0</accession>
<proteinExistence type="predicted"/>
<dbReference type="InterPro" id="IPR027417">
    <property type="entry name" value="P-loop_NTPase"/>
</dbReference>
<dbReference type="Proteomes" id="UP000794436">
    <property type="component" value="Unassembled WGS sequence"/>
</dbReference>
<evidence type="ECO:0000313" key="3">
    <source>
        <dbReference type="EMBL" id="TMW57293.1"/>
    </source>
</evidence>
<keyword evidence="4" id="KW-1185">Reference proteome</keyword>
<dbReference type="PANTHER" id="PTHR21343">
    <property type="entry name" value="DETHIOBIOTIN SYNTHETASE"/>
    <property type="match status" value="1"/>
</dbReference>